<dbReference type="Pfam" id="PF00710">
    <property type="entry name" value="Asparaginase"/>
    <property type="match status" value="1"/>
</dbReference>
<protein>
    <recommendedName>
        <fullName evidence="2">asparaginase</fullName>
        <ecNumber evidence="2">3.5.1.1</ecNumber>
    </recommendedName>
</protein>
<dbReference type="PIRSF" id="PIRSF500176">
    <property type="entry name" value="L_ASNase"/>
    <property type="match status" value="1"/>
</dbReference>
<dbReference type="Proteomes" id="UP001652394">
    <property type="component" value="Unassembled WGS sequence"/>
</dbReference>
<feature type="active site" evidence="6">
    <location>
        <position position="85"/>
    </location>
</feature>
<feature type="domain" description="L-asparaginase N-terminal" evidence="7">
    <location>
        <begin position="3"/>
        <end position="186"/>
    </location>
</feature>
<evidence type="ECO:0000259" key="7">
    <source>
        <dbReference type="Pfam" id="PF00710"/>
    </source>
</evidence>
<dbReference type="PROSITE" id="PS00144">
    <property type="entry name" value="ASN_GLN_ASE_1"/>
    <property type="match status" value="1"/>
</dbReference>
<dbReference type="CDD" id="cd08963">
    <property type="entry name" value="L-asparaginase_I"/>
    <property type="match status" value="1"/>
</dbReference>
<name>A0ABT2TAM1_9FIRM</name>
<dbReference type="InterPro" id="IPR027473">
    <property type="entry name" value="L-asparaginase_C"/>
</dbReference>
<dbReference type="InterPro" id="IPR006033">
    <property type="entry name" value="AsnA_fam"/>
</dbReference>
<comment type="similarity">
    <text evidence="1">Belongs to the asparaginase 1 family.</text>
</comment>
<dbReference type="SUPFAM" id="SSF53774">
    <property type="entry name" value="Glutaminase/Asparaginase"/>
    <property type="match status" value="1"/>
</dbReference>
<evidence type="ECO:0000313" key="9">
    <source>
        <dbReference type="EMBL" id="MCU6746922.1"/>
    </source>
</evidence>
<accession>A0ABT2TAM1</accession>
<dbReference type="Pfam" id="PF17763">
    <property type="entry name" value="Asparaginase_C"/>
    <property type="match status" value="1"/>
</dbReference>
<dbReference type="InterPro" id="IPR027475">
    <property type="entry name" value="Asparaginase/glutaminase_AS2"/>
</dbReference>
<evidence type="ECO:0000313" key="10">
    <source>
        <dbReference type="Proteomes" id="UP001652394"/>
    </source>
</evidence>
<evidence type="ECO:0000256" key="1">
    <source>
        <dbReference type="ARBA" id="ARBA00010518"/>
    </source>
</evidence>
<feature type="active site" evidence="5">
    <location>
        <position position="12"/>
    </location>
</feature>
<dbReference type="InterPro" id="IPR040919">
    <property type="entry name" value="Asparaginase_C"/>
</dbReference>
<comment type="caution">
    <text evidence="9">The sequence shown here is derived from an EMBL/GenBank/DDBJ whole genome shotgun (WGS) entry which is preliminary data.</text>
</comment>
<feature type="domain" description="Asparaginase/glutaminase C-terminal" evidence="8">
    <location>
        <begin position="206"/>
        <end position="322"/>
    </location>
</feature>
<dbReference type="InterPro" id="IPR027474">
    <property type="entry name" value="L-asparaginase_N"/>
</dbReference>
<dbReference type="PROSITE" id="PS51732">
    <property type="entry name" value="ASN_GLN_ASE_3"/>
    <property type="match status" value="1"/>
</dbReference>
<dbReference type="PROSITE" id="PS00917">
    <property type="entry name" value="ASN_GLN_ASE_2"/>
    <property type="match status" value="1"/>
</dbReference>
<dbReference type="InterPro" id="IPR020827">
    <property type="entry name" value="Asparaginase/glutaminase_AS1"/>
</dbReference>
<evidence type="ECO:0000256" key="6">
    <source>
        <dbReference type="PROSITE-ProRule" id="PRU10100"/>
    </source>
</evidence>
<keyword evidence="3" id="KW-0378">Hydrolase</keyword>
<dbReference type="InterPro" id="IPR037152">
    <property type="entry name" value="L-asparaginase_N_sf"/>
</dbReference>
<dbReference type="EC" id="3.5.1.1" evidence="2"/>
<dbReference type="Gene3D" id="3.40.50.1170">
    <property type="entry name" value="L-asparaginase, N-terminal domain"/>
    <property type="match status" value="1"/>
</dbReference>
<dbReference type="InterPro" id="IPR036152">
    <property type="entry name" value="Asp/glu_Ase-like_sf"/>
</dbReference>
<proteinExistence type="inferred from homology"/>
<evidence type="ECO:0000256" key="5">
    <source>
        <dbReference type="PROSITE-ProRule" id="PRU10099"/>
    </source>
</evidence>
<dbReference type="InterPro" id="IPR041725">
    <property type="entry name" value="L-asparaginase_I"/>
</dbReference>
<reference evidence="9 10" key="1">
    <citation type="journal article" date="2021" name="ISME Commun">
        <title>Automated analysis of genomic sequences facilitates high-throughput and comprehensive description of bacteria.</title>
        <authorList>
            <person name="Hitch T.C.A."/>
        </authorList>
    </citation>
    <scope>NUCLEOTIDE SEQUENCE [LARGE SCALE GENOMIC DNA]</scope>
    <source>
        <strain evidence="9 10">H2_18</strain>
    </source>
</reference>
<sequence>MKKVLLLTTGGTIAARNGEQGLVPDIKCQDILEMLPEIKGCFEVDSQDILNLDSSNVQPEEWQYIAEIVTENLALYDGIIITHGTDTMAYTASALSYMLQNLDKPVILTGAQIPIEKMFTDAKRNLQAAFAAVNTDIKGVAIAFDDKIINGCRAVKVRTLGFNAFESISAPYVGEVYADGMHVYRKDMHPAKEQKPFCLKKELCTDVFLLKLIPGTNPEIFDRLLDMKYRGIVIEAFGAGGTHFERRNLIPKLHKLVENGISIVACSQCLYEKSDFSMYEVGQKLLECGVIPGRDMTTEAIVTKLMWALGQTKDPQKIREIFDTDYAGEVTLG</sequence>
<keyword evidence="10" id="KW-1185">Reference proteome</keyword>
<dbReference type="SFLD" id="SFLDS00057">
    <property type="entry name" value="Glutaminase/Asparaginase"/>
    <property type="match status" value="1"/>
</dbReference>
<dbReference type="PANTHER" id="PTHR11707:SF28">
    <property type="entry name" value="60 KDA LYSOPHOSPHOLIPASE"/>
    <property type="match status" value="1"/>
</dbReference>
<dbReference type="SMART" id="SM00870">
    <property type="entry name" value="Asparaginase"/>
    <property type="match status" value="1"/>
</dbReference>
<organism evidence="9 10">
    <name type="scientific">Faecalicatena acetigenes</name>
    <dbReference type="NCBI Taxonomy" id="2981790"/>
    <lineage>
        <taxon>Bacteria</taxon>
        <taxon>Bacillati</taxon>
        <taxon>Bacillota</taxon>
        <taxon>Clostridia</taxon>
        <taxon>Lachnospirales</taxon>
        <taxon>Lachnospiraceae</taxon>
        <taxon>Faecalicatena</taxon>
    </lineage>
</organism>
<gene>
    <name evidence="9" type="ORF">OCV51_04520</name>
</gene>
<evidence type="ECO:0000259" key="8">
    <source>
        <dbReference type="Pfam" id="PF17763"/>
    </source>
</evidence>
<dbReference type="Gene3D" id="3.40.50.40">
    <property type="match status" value="1"/>
</dbReference>
<dbReference type="InterPro" id="IPR006034">
    <property type="entry name" value="Asparaginase/glutaminase-like"/>
</dbReference>
<comment type="catalytic activity">
    <reaction evidence="4">
        <text>L-asparagine + H2O = L-aspartate + NH4(+)</text>
        <dbReference type="Rhea" id="RHEA:21016"/>
        <dbReference type="ChEBI" id="CHEBI:15377"/>
        <dbReference type="ChEBI" id="CHEBI:28938"/>
        <dbReference type="ChEBI" id="CHEBI:29991"/>
        <dbReference type="ChEBI" id="CHEBI:58048"/>
        <dbReference type="EC" id="3.5.1.1"/>
    </reaction>
</comment>
<dbReference type="PRINTS" id="PR00139">
    <property type="entry name" value="ASNGLNASE"/>
</dbReference>
<dbReference type="NCBIfam" id="TIGR00519">
    <property type="entry name" value="asnASE_I"/>
    <property type="match status" value="1"/>
</dbReference>
<dbReference type="PIRSF" id="PIRSF001220">
    <property type="entry name" value="L-ASNase_gatD"/>
    <property type="match status" value="1"/>
</dbReference>
<evidence type="ECO:0000256" key="3">
    <source>
        <dbReference type="ARBA" id="ARBA00022801"/>
    </source>
</evidence>
<evidence type="ECO:0000256" key="4">
    <source>
        <dbReference type="ARBA" id="ARBA00049366"/>
    </source>
</evidence>
<dbReference type="PANTHER" id="PTHR11707">
    <property type="entry name" value="L-ASPARAGINASE"/>
    <property type="match status" value="1"/>
</dbReference>
<evidence type="ECO:0000256" key="2">
    <source>
        <dbReference type="ARBA" id="ARBA00012920"/>
    </source>
</evidence>
<dbReference type="EMBL" id="JAOQJX010000004">
    <property type="protein sequence ID" value="MCU6746922.1"/>
    <property type="molecule type" value="Genomic_DNA"/>
</dbReference>